<feature type="transmembrane region" description="Helical" evidence="13">
    <location>
        <begin position="264"/>
        <end position="282"/>
    </location>
</feature>
<dbReference type="Gene3D" id="1.10.357.140">
    <property type="entry name" value="UbiA prenyltransferase"/>
    <property type="match status" value="1"/>
</dbReference>
<dbReference type="EC" id="2.5.1.39" evidence="13 14"/>
<feature type="transmembrane region" description="Helical" evidence="13">
    <location>
        <begin position="214"/>
        <end position="234"/>
    </location>
</feature>
<evidence type="ECO:0000313" key="15">
    <source>
        <dbReference type="EMBL" id="VEB44774.1"/>
    </source>
</evidence>
<dbReference type="GO" id="GO:0008412">
    <property type="term" value="F:4-hydroxybenzoate polyprenyltransferase activity"/>
    <property type="evidence" value="ECO:0007669"/>
    <property type="project" value="UniProtKB-UniRule"/>
</dbReference>
<dbReference type="InterPro" id="IPR028978">
    <property type="entry name" value="Chorismate_lyase_/UTRA_dom_sf"/>
</dbReference>
<comment type="subcellular location">
    <subcellularLocation>
        <location evidence="13">Cell inner membrane</location>
        <topology evidence="13">Multi-pass membrane protein</topology>
    </subcellularLocation>
    <subcellularLocation>
        <location evidence="2">Membrane</location>
        <topology evidence="2">Multi-pass membrane protein</topology>
    </subcellularLocation>
</comment>
<dbReference type="GO" id="GO:0006744">
    <property type="term" value="P:ubiquinone biosynthetic process"/>
    <property type="evidence" value="ECO:0007669"/>
    <property type="project" value="UniProtKB-UniRule"/>
</dbReference>
<dbReference type="SUPFAM" id="SSF64288">
    <property type="entry name" value="Chorismate lyase-like"/>
    <property type="match status" value="1"/>
</dbReference>
<evidence type="ECO:0000256" key="14">
    <source>
        <dbReference type="NCBIfam" id="TIGR01474"/>
    </source>
</evidence>
<dbReference type="PROSITE" id="PS00943">
    <property type="entry name" value="UBIA"/>
    <property type="match status" value="1"/>
</dbReference>
<comment type="cofactor">
    <cofactor evidence="1 13">
        <name>Mg(2+)</name>
        <dbReference type="ChEBI" id="CHEBI:18420"/>
    </cofactor>
</comment>
<dbReference type="HAMAP" id="MF_01635">
    <property type="entry name" value="UbiA"/>
    <property type="match status" value="1"/>
</dbReference>
<evidence type="ECO:0000256" key="9">
    <source>
        <dbReference type="ARBA" id="ARBA00022842"/>
    </source>
</evidence>
<dbReference type="InterPro" id="IPR044878">
    <property type="entry name" value="UbiA_sf"/>
</dbReference>
<evidence type="ECO:0000256" key="6">
    <source>
        <dbReference type="ARBA" id="ARBA00022679"/>
    </source>
</evidence>
<comment type="function">
    <text evidence="13">Catalyzes the prenylation of para-hydroxybenzoate (PHB) with an all-trans polyprenyl group. Mediates the second step in the final reaction sequence of ubiquinone-8 (UQ-8) biosynthesis, which is the condensation of the polyisoprenoid side chain with PHB, generating the first membrane-bound Q intermediate 3-octaprenyl-4-hydroxybenzoate.</text>
</comment>
<feature type="transmembrane region" description="Helical" evidence="13">
    <location>
        <begin position="405"/>
        <end position="422"/>
    </location>
</feature>
<dbReference type="InterPro" id="IPR039653">
    <property type="entry name" value="Prenyltransferase"/>
</dbReference>
<dbReference type="PANTHER" id="PTHR11048:SF28">
    <property type="entry name" value="4-HYDROXYBENZOATE POLYPRENYLTRANSFERASE, MITOCHONDRIAL"/>
    <property type="match status" value="1"/>
</dbReference>
<dbReference type="CDD" id="cd13959">
    <property type="entry name" value="PT_UbiA_COQ2"/>
    <property type="match status" value="1"/>
</dbReference>
<keyword evidence="8 13" id="KW-0812">Transmembrane</keyword>
<dbReference type="PANTHER" id="PTHR11048">
    <property type="entry name" value="PRENYLTRANSFERASES"/>
    <property type="match status" value="1"/>
</dbReference>
<evidence type="ECO:0000256" key="11">
    <source>
        <dbReference type="ARBA" id="ARBA00023136"/>
    </source>
</evidence>
<dbReference type="Pfam" id="PF04345">
    <property type="entry name" value="Chor_lyase"/>
    <property type="match status" value="1"/>
</dbReference>
<keyword evidence="9 13" id="KW-0460">Magnesium</keyword>
<protein>
    <recommendedName>
        <fullName evidence="13 14">4-hydroxybenzoate octaprenyltransferase</fullName>
        <ecNumber evidence="13 14">2.5.1.39</ecNumber>
    </recommendedName>
    <alternativeName>
        <fullName evidence="13">4-HB polyprenyltransferase</fullName>
    </alternativeName>
</protein>
<dbReference type="Gene3D" id="1.20.120.1780">
    <property type="entry name" value="UbiA prenyltransferase"/>
    <property type="match status" value="1"/>
</dbReference>
<name>A0A3S5DLU3_CHRVL</name>
<feature type="transmembrane region" description="Helical" evidence="13">
    <location>
        <begin position="312"/>
        <end position="329"/>
    </location>
</feature>
<keyword evidence="7 13" id="KW-0831">Ubiquinone biosynthesis</keyword>
<evidence type="ECO:0000256" key="7">
    <source>
        <dbReference type="ARBA" id="ARBA00022688"/>
    </source>
</evidence>
<evidence type="ECO:0000256" key="3">
    <source>
        <dbReference type="ARBA" id="ARBA00005985"/>
    </source>
</evidence>
<keyword evidence="4 13" id="KW-1003">Cell membrane</keyword>
<dbReference type="FunFam" id="1.20.120.1780:FF:000001">
    <property type="entry name" value="4-hydroxybenzoate octaprenyltransferase"/>
    <property type="match status" value="1"/>
</dbReference>
<feature type="transmembrane region" description="Helical" evidence="13">
    <location>
        <begin position="335"/>
        <end position="357"/>
    </location>
</feature>
<dbReference type="EMBL" id="LR134182">
    <property type="protein sequence ID" value="VEB44774.1"/>
    <property type="molecule type" value="Genomic_DNA"/>
</dbReference>
<accession>A0A3S5DLU3</accession>
<evidence type="ECO:0000313" key="16">
    <source>
        <dbReference type="Proteomes" id="UP000275777"/>
    </source>
</evidence>
<dbReference type="InterPro" id="IPR000537">
    <property type="entry name" value="UbiA_prenyltransferase"/>
</dbReference>
<dbReference type="UniPathway" id="UPA00232"/>
<evidence type="ECO:0000256" key="13">
    <source>
        <dbReference type="HAMAP-Rule" id="MF_01635"/>
    </source>
</evidence>
<dbReference type="Proteomes" id="UP000275777">
    <property type="component" value="Chromosome"/>
</dbReference>
<evidence type="ECO:0000256" key="12">
    <source>
        <dbReference type="ARBA" id="ARBA00023317"/>
    </source>
</evidence>
<gene>
    <name evidence="13 15" type="primary">ubiA</name>
    <name evidence="15" type="ORF">NCTC9695_05278</name>
</gene>
<dbReference type="InterPro" id="IPR030470">
    <property type="entry name" value="UbiA_prenylTrfase_CS"/>
</dbReference>
<dbReference type="FunFam" id="1.10.357.140:FF:000002">
    <property type="entry name" value="4-hydroxybenzoate octaprenyltransferase"/>
    <property type="match status" value="1"/>
</dbReference>
<feature type="transmembrane region" description="Helical" evidence="13">
    <location>
        <begin position="442"/>
        <end position="457"/>
    </location>
</feature>
<evidence type="ECO:0000256" key="5">
    <source>
        <dbReference type="ARBA" id="ARBA00022519"/>
    </source>
</evidence>
<dbReference type="InterPro" id="IPR007440">
    <property type="entry name" value="Chorismate--pyruvate_lyase"/>
</dbReference>
<dbReference type="NCBIfam" id="TIGR01474">
    <property type="entry name" value="ubiA_proteo"/>
    <property type="match status" value="1"/>
</dbReference>
<evidence type="ECO:0000256" key="10">
    <source>
        <dbReference type="ARBA" id="ARBA00022989"/>
    </source>
</evidence>
<dbReference type="GO" id="GO:0005737">
    <property type="term" value="C:cytoplasm"/>
    <property type="evidence" value="ECO:0007669"/>
    <property type="project" value="InterPro"/>
</dbReference>
<evidence type="ECO:0000256" key="1">
    <source>
        <dbReference type="ARBA" id="ARBA00001946"/>
    </source>
</evidence>
<keyword evidence="11 13" id="KW-0472">Membrane</keyword>
<comment type="similarity">
    <text evidence="3 13">Belongs to the UbiA prenyltransferase family.</text>
</comment>
<keyword evidence="12" id="KW-0670">Pyruvate</keyword>
<evidence type="ECO:0000256" key="2">
    <source>
        <dbReference type="ARBA" id="ARBA00004141"/>
    </source>
</evidence>
<comment type="catalytic activity">
    <reaction evidence="13">
        <text>all-trans-octaprenyl diphosphate + 4-hydroxybenzoate = 4-hydroxy-3-(all-trans-octaprenyl)benzoate + diphosphate</text>
        <dbReference type="Rhea" id="RHEA:27782"/>
        <dbReference type="ChEBI" id="CHEBI:1617"/>
        <dbReference type="ChEBI" id="CHEBI:17879"/>
        <dbReference type="ChEBI" id="CHEBI:33019"/>
        <dbReference type="ChEBI" id="CHEBI:57711"/>
        <dbReference type="EC" id="2.5.1.39"/>
    </reaction>
</comment>
<keyword evidence="10 13" id="KW-1133">Transmembrane helix</keyword>
<dbReference type="InterPro" id="IPR006370">
    <property type="entry name" value="HB_polyprenyltransferase-like"/>
</dbReference>
<reference evidence="15 16" key="1">
    <citation type="submission" date="2018-12" db="EMBL/GenBank/DDBJ databases">
        <authorList>
            <consortium name="Pathogen Informatics"/>
        </authorList>
    </citation>
    <scope>NUCLEOTIDE SEQUENCE [LARGE SCALE GENOMIC DNA]</scope>
    <source>
        <strain evidence="15 16">NCTC9695</strain>
    </source>
</reference>
<proteinExistence type="inferred from homology"/>
<dbReference type="Pfam" id="PF01040">
    <property type="entry name" value="UbiA"/>
    <property type="match status" value="1"/>
</dbReference>
<sequence>MARRAPALPDSMLDCLTEPASLSLRLQAGGRRFAVSVLSQGEDRVQADEAEALGLPEGQPMYARHVLLTLDDMPVVYARSAARPDCPAWLPVLRRGSRSLGLTLFGELPELDREPLRYGWLADGHPLAAAAAGSSPQPAIRPPLPLSAGRLAAAADRAVPARAGGFPVISTATIRDRYENYRQLMRWDKPIGTLLLLWPTLWALWIATHGAPRLSIVAIFCLGTFLMRSAGCVINDYADRDYDAHVARTSQRPFARGAVSKKEALLLAALLAALSFLLVLPLNNLTKLLSVPAVLIAASYPFTKRFFPMPQAYLGVAFSFGIPMGFAAETGEVPVLAWLLLLANLFWVVAYDTAYAIADKPDDLKIGIKTSAITMGDYDVAGVMLCHAAFLALMCGIGVHLALAWPYYLGLAAAAALIMQQYREIKDRDRAKCFKAFLDNNRVGAAVFAGVLLSYWLG</sequence>
<comment type="pathway">
    <text evidence="13">Cofactor biosynthesis; ubiquinone biosynthesis.</text>
</comment>
<feature type="transmembrane region" description="Helical" evidence="13">
    <location>
        <begin position="191"/>
        <end position="208"/>
    </location>
</feature>
<dbReference type="GO" id="GO:0008813">
    <property type="term" value="F:chorismate lyase activity"/>
    <property type="evidence" value="ECO:0007669"/>
    <property type="project" value="InterPro"/>
</dbReference>
<keyword evidence="6 13" id="KW-0808">Transferase</keyword>
<dbReference type="GO" id="GO:0005886">
    <property type="term" value="C:plasma membrane"/>
    <property type="evidence" value="ECO:0007669"/>
    <property type="project" value="UniProtKB-SubCell"/>
</dbReference>
<dbReference type="Gene3D" id="3.40.1410.10">
    <property type="entry name" value="Chorismate lyase-like"/>
    <property type="match status" value="1"/>
</dbReference>
<evidence type="ECO:0000256" key="4">
    <source>
        <dbReference type="ARBA" id="ARBA00022475"/>
    </source>
</evidence>
<dbReference type="AlphaFoldDB" id="A0A3S5DLU3"/>
<organism evidence="15 16">
    <name type="scientific">Chromobacterium violaceum</name>
    <dbReference type="NCBI Taxonomy" id="536"/>
    <lineage>
        <taxon>Bacteria</taxon>
        <taxon>Pseudomonadati</taxon>
        <taxon>Pseudomonadota</taxon>
        <taxon>Betaproteobacteria</taxon>
        <taxon>Neisseriales</taxon>
        <taxon>Chromobacteriaceae</taxon>
        <taxon>Chromobacterium</taxon>
    </lineage>
</organism>
<keyword evidence="5 13" id="KW-0997">Cell inner membrane</keyword>
<evidence type="ECO:0000256" key="8">
    <source>
        <dbReference type="ARBA" id="ARBA00022692"/>
    </source>
</evidence>